<dbReference type="InterPro" id="IPR013785">
    <property type="entry name" value="Aldolase_TIM"/>
</dbReference>
<evidence type="ECO:0000313" key="8">
    <source>
        <dbReference type="EMBL" id="KAB2350643.1"/>
    </source>
</evidence>
<evidence type="ECO:0000256" key="7">
    <source>
        <dbReference type="SAM" id="MobiDB-lite"/>
    </source>
</evidence>
<comment type="cofactor">
    <cofactor evidence="1">
        <name>[4Fe-4S] cluster</name>
        <dbReference type="ChEBI" id="CHEBI:49883"/>
    </cofactor>
</comment>
<evidence type="ECO:0000256" key="1">
    <source>
        <dbReference type="ARBA" id="ARBA00001966"/>
    </source>
</evidence>
<evidence type="ECO:0000256" key="5">
    <source>
        <dbReference type="ARBA" id="ARBA00023004"/>
    </source>
</evidence>
<dbReference type="SUPFAM" id="SSF102114">
    <property type="entry name" value="Radical SAM enzymes"/>
    <property type="match status" value="1"/>
</dbReference>
<dbReference type="InterPro" id="IPR012837">
    <property type="entry name" value="NrdG"/>
</dbReference>
<proteinExistence type="predicted"/>
<dbReference type="GO" id="GO:0051539">
    <property type="term" value="F:4 iron, 4 sulfur cluster binding"/>
    <property type="evidence" value="ECO:0007669"/>
    <property type="project" value="UniProtKB-KW"/>
</dbReference>
<keyword evidence="2" id="KW-0004">4Fe-4S</keyword>
<feature type="region of interest" description="Disordered" evidence="7">
    <location>
        <begin position="195"/>
        <end position="230"/>
    </location>
</feature>
<dbReference type="SFLD" id="SFLDG01066">
    <property type="entry name" value="organic_radical-activating_enz"/>
    <property type="match status" value="1"/>
</dbReference>
<dbReference type="GO" id="GO:0004748">
    <property type="term" value="F:ribonucleoside-diphosphate reductase activity, thioredoxin disulfide as acceptor"/>
    <property type="evidence" value="ECO:0007669"/>
    <property type="project" value="TreeGrafter"/>
</dbReference>
<evidence type="ECO:0000256" key="4">
    <source>
        <dbReference type="ARBA" id="ARBA00022723"/>
    </source>
</evidence>
<dbReference type="InterPro" id="IPR034457">
    <property type="entry name" value="Organic_radical-activating"/>
</dbReference>
<dbReference type="AlphaFoldDB" id="A0A6L3VBM3"/>
<dbReference type="SFLD" id="SFLDS00029">
    <property type="entry name" value="Radical_SAM"/>
    <property type="match status" value="1"/>
</dbReference>
<gene>
    <name evidence="8" type="ORF">F9B16_50065</name>
</gene>
<keyword evidence="6" id="KW-0411">Iron-sulfur</keyword>
<keyword evidence="3" id="KW-0949">S-adenosyl-L-methionine</keyword>
<protein>
    <submittedName>
        <fullName evidence="8">Radical SAM protein</fullName>
    </submittedName>
</protein>
<dbReference type="SFLD" id="SFLDG01063">
    <property type="entry name" value="activating_enzymes__group_1"/>
    <property type="match status" value="1"/>
</dbReference>
<keyword evidence="4" id="KW-0479">Metal-binding</keyword>
<dbReference type="InterPro" id="IPR058240">
    <property type="entry name" value="rSAM_sf"/>
</dbReference>
<evidence type="ECO:0000256" key="6">
    <source>
        <dbReference type="ARBA" id="ARBA00023014"/>
    </source>
</evidence>
<dbReference type="OrthoDB" id="9782387at2"/>
<keyword evidence="5" id="KW-0408">Iron</keyword>
<keyword evidence="9" id="KW-1185">Reference proteome</keyword>
<evidence type="ECO:0000256" key="2">
    <source>
        <dbReference type="ARBA" id="ARBA00022485"/>
    </source>
</evidence>
<organism evidence="8 9">
    <name type="scientific">Actinomadura montaniterrae</name>
    <dbReference type="NCBI Taxonomy" id="1803903"/>
    <lineage>
        <taxon>Bacteria</taxon>
        <taxon>Bacillati</taxon>
        <taxon>Actinomycetota</taxon>
        <taxon>Actinomycetes</taxon>
        <taxon>Streptosporangiales</taxon>
        <taxon>Thermomonosporaceae</taxon>
        <taxon>Actinomadura</taxon>
    </lineage>
</organism>
<reference evidence="8 9" key="1">
    <citation type="submission" date="2019-09" db="EMBL/GenBank/DDBJ databases">
        <title>Actinomadura physcomitrii sp. nov., a novel actinomycete isolated from moss [Physcomitrium sphaericum (Ludw) Fuernr].</title>
        <authorList>
            <person name="Liu C."/>
            <person name="Zhuang X."/>
        </authorList>
    </citation>
    <scope>NUCLEOTIDE SEQUENCE [LARGE SCALE GENOMIC DNA]</scope>
    <source>
        <strain evidence="8 9">CYP1-1B</strain>
    </source>
</reference>
<comment type="caution">
    <text evidence="8">The sequence shown here is derived from an EMBL/GenBank/DDBJ whole genome shotgun (WGS) entry which is preliminary data.</text>
</comment>
<dbReference type="GO" id="GO:0046872">
    <property type="term" value="F:metal ion binding"/>
    <property type="evidence" value="ECO:0007669"/>
    <property type="project" value="UniProtKB-KW"/>
</dbReference>
<dbReference type="InterPro" id="IPR007197">
    <property type="entry name" value="rSAM"/>
</dbReference>
<dbReference type="EMBL" id="WBMR01000438">
    <property type="protein sequence ID" value="KAB2350643.1"/>
    <property type="molecule type" value="Genomic_DNA"/>
</dbReference>
<dbReference type="GO" id="GO:0043365">
    <property type="term" value="F:[formate-C-acetyltransferase]-activating enzyme activity"/>
    <property type="evidence" value="ECO:0007669"/>
    <property type="project" value="InterPro"/>
</dbReference>
<dbReference type="SFLD" id="SFLDF00299">
    <property type="entry name" value="anaerobic_ribonucleoside-triph"/>
    <property type="match status" value="1"/>
</dbReference>
<sequence>MAGPAPVINVAETCVGTRALGPGLRSVVWVQGCPFRCRGCVAPDWIPFREARRVAPDELADELLADPDVTGLTLSGGEPMEQAAGLADLVRAARAKRDLSVICFTGYRRAELAGRAEAAALLAEVDVLIDGRYVASRNDDRGLRGSANQRVHHLTNRLAGAADELAGGPRRAEVRVRGGEALLVGVPPRALSEGFARAREGTASGPGGGTGGGEGFTGTVREGTSGEESR</sequence>
<dbReference type="PANTHER" id="PTHR30352">
    <property type="entry name" value="PYRUVATE FORMATE-LYASE-ACTIVATING ENZYME"/>
    <property type="match status" value="1"/>
</dbReference>
<feature type="compositionally biased region" description="Gly residues" evidence="7">
    <location>
        <begin position="204"/>
        <end position="216"/>
    </location>
</feature>
<accession>A0A6L3VBM3</accession>
<evidence type="ECO:0000256" key="3">
    <source>
        <dbReference type="ARBA" id="ARBA00022691"/>
    </source>
</evidence>
<dbReference type="PANTHER" id="PTHR30352:SF2">
    <property type="entry name" value="ANAEROBIC RIBONUCLEOSIDE-TRIPHOSPHATE REDUCTASE-ACTIVATING PROTEIN"/>
    <property type="match status" value="1"/>
</dbReference>
<dbReference type="Proteomes" id="UP000483004">
    <property type="component" value="Unassembled WGS sequence"/>
</dbReference>
<evidence type="ECO:0000313" key="9">
    <source>
        <dbReference type="Proteomes" id="UP000483004"/>
    </source>
</evidence>
<name>A0A6L3VBM3_9ACTN</name>
<dbReference type="Pfam" id="PF13353">
    <property type="entry name" value="Fer4_12"/>
    <property type="match status" value="1"/>
</dbReference>
<dbReference type="Gene3D" id="3.20.20.70">
    <property type="entry name" value="Aldolase class I"/>
    <property type="match status" value="1"/>
</dbReference>